<evidence type="ECO:0000313" key="9">
    <source>
        <dbReference type="Proteomes" id="UP000504634"/>
    </source>
</evidence>
<sequence length="188" mass="21156">MCLCYILKVCNFFARKLFPQSKPKELRMLVLGLDNAGKTTLVSRLGEEAEGAEITSSFGGALQEFKIKGVKLRLWDLSGQWGNRQIWCNYYSSTNALIYVIDSTDAQRLGEARSELCEMLLDKRLDDVPLLILANKQDQVGALPTADVAELLGLTRLEKRNWIIQDCSAVTGNGLEQAMEWIYQTMET</sequence>
<keyword evidence="3" id="KW-0449">Lipoprotein</keyword>
<dbReference type="Proteomes" id="UP000504634">
    <property type="component" value="Unplaced"/>
</dbReference>
<dbReference type="GeneID" id="115621538"/>
<organism evidence="9 10">
    <name type="scientific">Drosophila lebanonensis</name>
    <name type="common">Fruit fly</name>
    <name type="synonym">Scaptodrosophila lebanonensis</name>
    <dbReference type="NCBI Taxonomy" id="7225"/>
    <lineage>
        <taxon>Eukaryota</taxon>
        <taxon>Metazoa</taxon>
        <taxon>Ecdysozoa</taxon>
        <taxon>Arthropoda</taxon>
        <taxon>Hexapoda</taxon>
        <taxon>Insecta</taxon>
        <taxon>Pterygota</taxon>
        <taxon>Neoptera</taxon>
        <taxon>Endopterygota</taxon>
        <taxon>Diptera</taxon>
        <taxon>Brachycera</taxon>
        <taxon>Muscomorpha</taxon>
        <taxon>Ephydroidea</taxon>
        <taxon>Drosophilidae</taxon>
        <taxon>Scaptodrosophila</taxon>
    </lineage>
</organism>
<keyword evidence="7" id="KW-0479">Metal-binding</keyword>
<dbReference type="GO" id="GO:0046872">
    <property type="term" value="F:metal ion binding"/>
    <property type="evidence" value="ECO:0007669"/>
    <property type="project" value="UniProtKB-KW"/>
</dbReference>
<feature type="binding site" evidence="6">
    <location>
        <begin position="135"/>
        <end position="138"/>
    </location>
    <ligand>
        <name>GTP</name>
        <dbReference type="ChEBI" id="CHEBI:37565"/>
    </ligand>
</feature>
<dbReference type="GO" id="GO:0003924">
    <property type="term" value="F:GTPase activity"/>
    <property type="evidence" value="ECO:0007669"/>
    <property type="project" value="InterPro"/>
</dbReference>
<evidence type="ECO:0000256" key="4">
    <source>
        <dbReference type="ARBA" id="ARBA00022741"/>
    </source>
</evidence>
<evidence type="ECO:0000313" key="10">
    <source>
        <dbReference type="RefSeq" id="XP_030371064.1"/>
    </source>
</evidence>
<reference evidence="10" key="1">
    <citation type="submission" date="2025-08" db="UniProtKB">
        <authorList>
            <consortium name="RefSeq"/>
        </authorList>
    </citation>
    <scope>IDENTIFICATION</scope>
    <source>
        <strain evidence="10">11010-0011.00</strain>
        <tissue evidence="10">Whole body</tissue>
    </source>
</reference>
<evidence type="ECO:0000256" key="7">
    <source>
        <dbReference type="PIRSR" id="PIRSR606689-2"/>
    </source>
</evidence>
<dbReference type="PROSITE" id="PS51417">
    <property type="entry name" value="ARF"/>
    <property type="match status" value="1"/>
</dbReference>
<gene>
    <name evidence="10" type="primary">LOC115621538</name>
</gene>
<dbReference type="InterPro" id="IPR005225">
    <property type="entry name" value="Small_GTP-bd"/>
</dbReference>
<evidence type="ECO:0000256" key="3">
    <source>
        <dbReference type="ARBA" id="ARBA00022707"/>
    </source>
</evidence>
<dbReference type="NCBIfam" id="TIGR00231">
    <property type="entry name" value="small_GTP"/>
    <property type="match status" value="1"/>
</dbReference>
<feature type="binding site" evidence="7">
    <location>
        <position position="39"/>
    </location>
    <ligand>
        <name>Mg(2+)</name>
        <dbReference type="ChEBI" id="CHEBI:18420"/>
    </ligand>
</feature>
<feature type="binding site" evidence="6">
    <location>
        <begin position="32"/>
        <end position="39"/>
    </location>
    <ligand>
        <name>GTP</name>
        <dbReference type="ChEBI" id="CHEBI:37565"/>
    </ligand>
</feature>
<dbReference type="SMART" id="SM00177">
    <property type="entry name" value="ARF"/>
    <property type="match status" value="1"/>
</dbReference>
<keyword evidence="9" id="KW-1185">Reference proteome</keyword>
<keyword evidence="7" id="KW-0460">Magnesium</keyword>
<comment type="similarity">
    <text evidence="1 8">Belongs to the small GTPase superfamily. Arf family.</text>
</comment>
<keyword evidence="4 6" id="KW-0547">Nucleotide-binding</keyword>
<dbReference type="SMART" id="SM00178">
    <property type="entry name" value="SAR"/>
    <property type="match status" value="1"/>
</dbReference>
<evidence type="ECO:0000256" key="5">
    <source>
        <dbReference type="ARBA" id="ARBA00023134"/>
    </source>
</evidence>
<dbReference type="SUPFAM" id="SSF52540">
    <property type="entry name" value="P-loop containing nucleoside triphosphate hydrolases"/>
    <property type="match status" value="1"/>
</dbReference>
<dbReference type="Gene3D" id="3.40.50.300">
    <property type="entry name" value="P-loop containing nucleotide triphosphate hydrolases"/>
    <property type="match status" value="1"/>
</dbReference>
<evidence type="ECO:0000256" key="1">
    <source>
        <dbReference type="ARBA" id="ARBA00010290"/>
    </source>
</evidence>
<dbReference type="GO" id="GO:0005525">
    <property type="term" value="F:GTP binding"/>
    <property type="evidence" value="ECO:0007669"/>
    <property type="project" value="UniProtKB-KW"/>
</dbReference>
<evidence type="ECO:0000256" key="6">
    <source>
        <dbReference type="PIRSR" id="PIRSR606689-1"/>
    </source>
</evidence>
<dbReference type="Pfam" id="PF00025">
    <property type="entry name" value="Arf"/>
    <property type="match status" value="1"/>
</dbReference>
<dbReference type="AlphaFoldDB" id="A0A6J2T4W5"/>
<dbReference type="PRINTS" id="PR00328">
    <property type="entry name" value="SAR1GTPBP"/>
</dbReference>
<keyword evidence="5 6" id="KW-0342">GTP-binding</keyword>
<dbReference type="PANTHER" id="PTHR45697">
    <property type="entry name" value="ADP-RIBOSYLATION FACTOR-LIKE PROTEIN 2-RELATED"/>
    <property type="match status" value="1"/>
</dbReference>
<evidence type="ECO:0000256" key="2">
    <source>
        <dbReference type="ARBA" id="ARBA00019766"/>
    </source>
</evidence>
<keyword evidence="3" id="KW-0519">Myristate</keyword>
<protein>
    <recommendedName>
        <fullName evidence="2">ADP-ribosylation factor-like protein 6</fullName>
    </recommendedName>
</protein>
<evidence type="ECO:0000256" key="8">
    <source>
        <dbReference type="RuleBase" id="RU003925"/>
    </source>
</evidence>
<dbReference type="GO" id="GO:0048731">
    <property type="term" value="P:system development"/>
    <property type="evidence" value="ECO:0007669"/>
    <property type="project" value="UniProtKB-ARBA"/>
</dbReference>
<dbReference type="GO" id="GO:0016192">
    <property type="term" value="P:vesicle-mediated transport"/>
    <property type="evidence" value="ECO:0007669"/>
    <property type="project" value="UniProtKB-ARBA"/>
</dbReference>
<dbReference type="CDD" id="cd00878">
    <property type="entry name" value="Arf_Arl"/>
    <property type="match status" value="1"/>
</dbReference>
<dbReference type="InterPro" id="IPR044612">
    <property type="entry name" value="ARL2/3"/>
</dbReference>
<dbReference type="OrthoDB" id="14717at2759"/>
<name>A0A6J2T4W5_DROLE</name>
<proteinExistence type="inferred from homology"/>
<dbReference type="InterPro" id="IPR006689">
    <property type="entry name" value="Small_GTPase_ARF/SAR"/>
</dbReference>
<dbReference type="InterPro" id="IPR027417">
    <property type="entry name" value="P-loop_NTPase"/>
</dbReference>
<feature type="binding site" evidence="6">
    <location>
        <position position="79"/>
    </location>
    <ligand>
        <name>GTP</name>
        <dbReference type="ChEBI" id="CHEBI:37565"/>
    </ligand>
</feature>
<feature type="binding site" evidence="7">
    <location>
        <position position="57"/>
    </location>
    <ligand>
        <name>Mg(2+)</name>
        <dbReference type="ChEBI" id="CHEBI:18420"/>
    </ligand>
</feature>
<dbReference type="RefSeq" id="XP_030371064.1">
    <property type="nucleotide sequence ID" value="XM_030515204.1"/>
</dbReference>
<dbReference type="FunFam" id="3.40.50.300:FF:001166">
    <property type="entry name" value="ADP-ribosylation factor D"/>
    <property type="match status" value="1"/>
</dbReference>
<accession>A0A6J2T4W5</accession>
<dbReference type="GO" id="GO:0051649">
    <property type="term" value="P:establishment of localization in cell"/>
    <property type="evidence" value="ECO:0007669"/>
    <property type="project" value="UniProtKB-ARBA"/>
</dbReference>